<evidence type="ECO:0000259" key="4">
    <source>
        <dbReference type="Pfam" id="PF02558"/>
    </source>
</evidence>
<evidence type="ECO:0000313" key="6">
    <source>
        <dbReference type="EMBL" id="KAF3765079.1"/>
    </source>
</evidence>
<evidence type="ECO:0000313" key="7">
    <source>
        <dbReference type="Proteomes" id="UP000803844"/>
    </source>
</evidence>
<dbReference type="GO" id="GO:0050661">
    <property type="term" value="F:NADP binding"/>
    <property type="evidence" value="ECO:0007669"/>
    <property type="project" value="TreeGrafter"/>
</dbReference>
<comment type="similarity">
    <text evidence="1">Belongs to the ketopantoate reductase family.</text>
</comment>
<evidence type="ECO:0000256" key="1">
    <source>
        <dbReference type="ARBA" id="ARBA00007870"/>
    </source>
</evidence>
<reference evidence="6" key="1">
    <citation type="journal article" date="2020" name="Phytopathology">
        <title>Genome sequence of the chestnut blight fungus Cryphonectria parasitica EP155: A fundamental resource for an archetypical invasive plant pathogen.</title>
        <authorList>
            <person name="Crouch J.A."/>
            <person name="Dawe A."/>
            <person name="Aerts A."/>
            <person name="Barry K."/>
            <person name="Churchill A.C.L."/>
            <person name="Grimwood J."/>
            <person name="Hillman B."/>
            <person name="Milgroom M.G."/>
            <person name="Pangilinan J."/>
            <person name="Smith M."/>
            <person name="Salamov A."/>
            <person name="Schmutz J."/>
            <person name="Yadav J."/>
            <person name="Grigoriev I.V."/>
            <person name="Nuss D."/>
        </authorList>
    </citation>
    <scope>NUCLEOTIDE SEQUENCE</scope>
    <source>
        <strain evidence="6">EP155</strain>
    </source>
</reference>
<dbReference type="InterPro" id="IPR013752">
    <property type="entry name" value="KPA_reductase"/>
</dbReference>
<dbReference type="OrthoDB" id="73846at2759"/>
<proteinExistence type="inferred from homology"/>
<dbReference type="InterPro" id="IPR013328">
    <property type="entry name" value="6PGD_dom2"/>
</dbReference>
<dbReference type="GO" id="GO:0008677">
    <property type="term" value="F:2-dehydropantoate 2-reductase activity"/>
    <property type="evidence" value="ECO:0007669"/>
    <property type="project" value="TreeGrafter"/>
</dbReference>
<keyword evidence="2" id="KW-0521">NADP</keyword>
<keyword evidence="7" id="KW-1185">Reference proteome</keyword>
<name>A0A9P5CN52_CRYP1</name>
<dbReference type="PANTHER" id="PTHR43765">
    <property type="entry name" value="2-DEHYDROPANTOATE 2-REDUCTASE-RELATED"/>
    <property type="match status" value="1"/>
</dbReference>
<protein>
    <submittedName>
        <fullName evidence="6">Pan5, 2-dehydropantoate 2-reductase</fullName>
    </submittedName>
</protein>
<accession>A0A9P5CN52</accession>
<gene>
    <name evidence="6" type="primary">Pan5</name>
    <name evidence="6" type="ORF">M406DRAFT_260174</name>
</gene>
<dbReference type="Pfam" id="PF02558">
    <property type="entry name" value="ApbA"/>
    <property type="match status" value="1"/>
</dbReference>
<dbReference type="RefSeq" id="XP_040776040.1">
    <property type="nucleotide sequence ID" value="XM_040917348.1"/>
</dbReference>
<evidence type="ECO:0000256" key="2">
    <source>
        <dbReference type="ARBA" id="ARBA00022857"/>
    </source>
</evidence>
<dbReference type="PANTHER" id="PTHR43765:SF2">
    <property type="entry name" value="2-DEHYDROPANTOATE 2-REDUCTASE"/>
    <property type="match status" value="1"/>
</dbReference>
<dbReference type="Pfam" id="PF08546">
    <property type="entry name" value="ApbA_C"/>
    <property type="match status" value="1"/>
</dbReference>
<comment type="caution">
    <text evidence="6">The sequence shown here is derived from an EMBL/GenBank/DDBJ whole genome shotgun (WGS) entry which is preliminary data.</text>
</comment>
<feature type="domain" description="Ketopantoate reductase C-terminal" evidence="5">
    <location>
        <begin position="222"/>
        <end position="344"/>
    </location>
</feature>
<dbReference type="GO" id="GO:0005739">
    <property type="term" value="C:mitochondrion"/>
    <property type="evidence" value="ECO:0007669"/>
    <property type="project" value="TreeGrafter"/>
</dbReference>
<organism evidence="6 7">
    <name type="scientific">Cryphonectria parasitica (strain ATCC 38755 / EP155)</name>
    <dbReference type="NCBI Taxonomy" id="660469"/>
    <lineage>
        <taxon>Eukaryota</taxon>
        <taxon>Fungi</taxon>
        <taxon>Dikarya</taxon>
        <taxon>Ascomycota</taxon>
        <taxon>Pezizomycotina</taxon>
        <taxon>Sordariomycetes</taxon>
        <taxon>Sordariomycetidae</taxon>
        <taxon>Diaporthales</taxon>
        <taxon>Cryphonectriaceae</taxon>
        <taxon>Cryphonectria-Endothia species complex</taxon>
        <taxon>Cryphonectria</taxon>
    </lineage>
</organism>
<dbReference type="AlphaFoldDB" id="A0A9P5CN52"/>
<keyword evidence="3" id="KW-0560">Oxidoreductase</keyword>
<dbReference type="InterPro" id="IPR008927">
    <property type="entry name" value="6-PGluconate_DH-like_C_sf"/>
</dbReference>
<feature type="domain" description="Ketopantoate reductase N-terminal" evidence="4">
    <location>
        <begin position="15"/>
        <end position="131"/>
    </location>
</feature>
<dbReference type="EMBL" id="MU032348">
    <property type="protein sequence ID" value="KAF3765079.1"/>
    <property type="molecule type" value="Genomic_DNA"/>
</dbReference>
<dbReference type="InterPro" id="IPR013332">
    <property type="entry name" value="KPR_N"/>
</dbReference>
<evidence type="ECO:0000259" key="5">
    <source>
        <dbReference type="Pfam" id="PF08546"/>
    </source>
</evidence>
<dbReference type="Gene3D" id="1.10.1040.10">
    <property type="entry name" value="N-(1-d-carboxylethyl)-l-norvaline Dehydrogenase, domain 2"/>
    <property type="match status" value="1"/>
</dbReference>
<dbReference type="GeneID" id="63834477"/>
<evidence type="ECO:0000256" key="3">
    <source>
        <dbReference type="ARBA" id="ARBA00023002"/>
    </source>
</evidence>
<sequence length="370" mass="41821">MGRRVHILGTDPRAFFIAHRLASYEYLEPVKLLINKRAIMNSWEFEGKRLLMLKGERKSFQNRAEAEWVGKGKAIPSSEHIEQLIVTIPCCQTVSAIYNIKHRIDSRTTICLIQDGLGVAEELNATLFQDPTTRPTYILGHMAASIGYYKPMFFSSMLRKPGKLYLTALERGINLPSFIKFHPPVERRSNAVQFMRTLVATDGLSAGGYSLENYLIKKLPAIVFQCIIEPMAIAIDATYDQVLRNEHAILLADELLEELFNVIWALPELTNFSKVVEHCGMDALRKYTLNRLADKGPAQSQLLSAVRAGKMVDIDYLNGYFVKRGQELGIKMPQNEMVVGAVKARIEERRKQLRGLIPFEGLASLNPHTD</sequence>
<dbReference type="InterPro" id="IPR050838">
    <property type="entry name" value="Ketopantoate_reductase"/>
</dbReference>
<dbReference type="SUPFAM" id="SSF48179">
    <property type="entry name" value="6-phosphogluconate dehydrogenase C-terminal domain-like"/>
    <property type="match status" value="1"/>
</dbReference>
<dbReference type="Proteomes" id="UP000803844">
    <property type="component" value="Unassembled WGS sequence"/>
</dbReference>